<gene>
    <name evidence="1" type="ORF">LEP1GSC186_2900</name>
</gene>
<dbReference type="EMBL" id="AHOP02000063">
    <property type="protein sequence ID" value="EMO38841.1"/>
    <property type="molecule type" value="Genomic_DNA"/>
</dbReference>
<dbReference type="AlphaFoldDB" id="M6U7A8"/>
<evidence type="ECO:0000313" key="2">
    <source>
        <dbReference type="Proteomes" id="UP000012153"/>
    </source>
</evidence>
<proteinExistence type="predicted"/>
<dbReference type="Proteomes" id="UP000012153">
    <property type="component" value="Unassembled WGS sequence"/>
</dbReference>
<name>M6U7A8_9LEPT</name>
<reference evidence="1 2" key="1">
    <citation type="submission" date="2013-01" db="EMBL/GenBank/DDBJ databases">
        <authorList>
            <person name="Harkins D.M."/>
            <person name="Durkin A.S."/>
            <person name="Brinkac L.M."/>
            <person name="Haft D.H."/>
            <person name="Selengut J.D."/>
            <person name="Sanka R."/>
            <person name="DePew J."/>
            <person name="Purushe J."/>
            <person name="Matthias M.A."/>
            <person name="Vinetz J.M."/>
            <person name="Sutton G.G."/>
            <person name="Nierman W.C."/>
            <person name="Fouts D.E."/>
        </authorList>
    </citation>
    <scope>NUCLEOTIDE SEQUENCE [LARGE SCALE GENOMIC DNA]</scope>
    <source>
        <strain evidence="1 2">ZUN142</strain>
    </source>
</reference>
<evidence type="ECO:0000313" key="1">
    <source>
        <dbReference type="EMBL" id="EMO38841.1"/>
    </source>
</evidence>
<organism evidence="1 2">
    <name type="scientific">Leptospira noguchii serovar Autumnalis str. ZUN142</name>
    <dbReference type="NCBI Taxonomy" id="1085540"/>
    <lineage>
        <taxon>Bacteria</taxon>
        <taxon>Pseudomonadati</taxon>
        <taxon>Spirochaetota</taxon>
        <taxon>Spirochaetia</taxon>
        <taxon>Leptospirales</taxon>
        <taxon>Leptospiraceae</taxon>
        <taxon>Leptospira</taxon>
    </lineage>
</organism>
<comment type="caution">
    <text evidence="1">The sequence shown here is derived from an EMBL/GenBank/DDBJ whole genome shotgun (WGS) entry which is preliminary data.</text>
</comment>
<dbReference type="AntiFam" id="ANF00051">
    <property type="entry name" value="Translation of DNA tandem repeat"/>
</dbReference>
<sequence length="44" mass="5027">MRTNTKSEILQLDFENVGTITKAKLQKMIVFKDQISSSNQTLIL</sequence>
<protein>
    <submittedName>
        <fullName evidence="1">Uncharacterized protein</fullName>
    </submittedName>
</protein>
<accession>M6U7A8</accession>